<protein>
    <recommendedName>
        <fullName evidence="5">Haloacid dehalogenase-like hydrolase domain-containing protein 2</fullName>
    </recommendedName>
</protein>
<reference evidence="6" key="1">
    <citation type="submission" date="2018-12" db="EMBL/GenBank/DDBJ databases">
        <title>Novel natural products biosynthetic potential of the class Ktedonobacteria.</title>
        <authorList>
            <person name="Zheng Y."/>
            <person name="Saitou A."/>
            <person name="Wang C.M."/>
            <person name="Toyoda A."/>
            <person name="Minakuchi Y."/>
            <person name="Sekiguchi Y."/>
            <person name="Ueda K."/>
            <person name="Takano H."/>
            <person name="Sakai Y."/>
            <person name="Yokota A."/>
            <person name="Yabe S."/>
        </authorList>
    </citation>
    <scope>NUCLEOTIDE SEQUENCE</scope>
    <source>
        <strain evidence="6">COM3</strain>
    </source>
</reference>
<evidence type="ECO:0000256" key="3">
    <source>
        <dbReference type="ARBA" id="ARBA00022723"/>
    </source>
</evidence>
<organism evidence="6">
    <name type="scientific">Thermosporothrix sp. COM3</name>
    <dbReference type="NCBI Taxonomy" id="2490863"/>
    <lineage>
        <taxon>Bacteria</taxon>
        <taxon>Bacillati</taxon>
        <taxon>Chloroflexota</taxon>
        <taxon>Ktedonobacteria</taxon>
        <taxon>Ktedonobacterales</taxon>
        <taxon>Thermosporotrichaceae</taxon>
        <taxon>Thermosporothrix</taxon>
    </lineage>
</organism>
<name>A0A455SU13_9CHLR</name>
<dbReference type="GO" id="GO:0046872">
    <property type="term" value="F:metal ion binding"/>
    <property type="evidence" value="ECO:0007669"/>
    <property type="project" value="UniProtKB-KW"/>
</dbReference>
<dbReference type="PANTHER" id="PTHR19288">
    <property type="entry name" value="4-NITROPHENYLPHOSPHATASE-RELATED"/>
    <property type="match status" value="1"/>
</dbReference>
<dbReference type="GO" id="GO:0005737">
    <property type="term" value="C:cytoplasm"/>
    <property type="evidence" value="ECO:0007669"/>
    <property type="project" value="TreeGrafter"/>
</dbReference>
<dbReference type="InterPro" id="IPR036412">
    <property type="entry name" value="HAD-like_sf"/>
</dbReference>
<comment type="similarity">
    <text evidence="2">Belongs to the HAD-like hydrolase superfamily.</text>
</comment>
<dbReference type="Pfam" id="PF13344">
    <property type="entry name" value="Hydrolase_6"/>
    <property type="match status" value="1"/>
</dbReference>
<dbReference type="PANTHER" id="PTHR19288:SF46">
    <property type="entry name" value="HALOACID DEHALOGENASE-LIKE HYDROLASE DOMAIN-CONTAINING PROTEIN 2"/>
    <property type="match status" value="1"/>
</dbReference>
<dbReference type="InterPro" id="IPR006357">
    <property type="entry name" value="HAD-SF_hydro_IIA"/>
</dbReference>
<evidence type="ECO:0000313" key="6">
    <source>
        <dbReference type="EMBL" id="BBH91200.1"/>
    </source>
</evidence>
<dbReference type="Pfam" id="PF13242">
    <property type="entry name" value="Hydrolase_like"/>
    <property type="match status" value="1"/>
</dbReference>
<dbReference type="InterPro" id="IPR006355">
    <property type="entry name" value="LHPP/HDHD2"/>
</dbReference>
<dbReference type="Gene3D" id="3.40.50.1000">
    <property type="entry name" value="HAD superfamily/HAD-like"/>
    <property type="match status" value="2"/>
</dbReference>
<keyword evidence="4" id="KW-0460">Magnesium</keyword>
<accession>A0A455SU13</accession>
<evidence type="ECO:0000256" key="1">
    <source>
        <dbReference type="ARBA" id="ARBA00001946"/>
    </source>
</evidence>
<dbReference type="GO" id="GO:0016791">
    <property type="term" value="F:phosphatase activity"/>
    <property type="evidence" value="ECO:0007669"/>
    <property type="project" value="InterPro"/>
</dbReference>
<dbReference type="SUPFAM" id="SSF56784">
    <property type="entry name" value="HAD-like"/>
    <property type="match status" value="1"/>
</dbReference>
<evidence type="ECO:0000256" key="4">
    <source>
        <dbReference type="ARBA" id="ARBA00022842"/>
    </source>
</evidence>
<dbReference type="NCBIfam" id="TIGR01458">
    <property type="entry name" value="HAD-SF-IIA-hyp3"/>
    <property type="match status" value="1"/>
</dbReference>
<dbReference type="InterPro" id="IPR006439">
    <property type="entry name" value="HAD-SF_hydro_IA"/>
</dbReference>
<dbReference type="NCBIfam" id="TIGR01460">
    <property type="entry name" value="HAD-SF-IIA"/>
    <property type="match status" value="1"/>
</dbReference>
<sequence>MKGTDTIRGVLLDIDGVLHVGMQPVAGATEALTWLAGNGYRVAFVTNTTTMKRSALAERLQAIGLPVEEDAIITAPVATASYIRATYPDKRCWVISKGDTTDDFAGIPLTEEDAEVVVIGGAEELLSYETMNKAFRLLMKGAPLLAMHKNLYWRTTEGLQLDSGPFVYALEQATGKQAVVLGKPDRAFFEQALHSLGVEASEALMLGDDVVNDVAGAQKAGIRGVLVCTGKYSAGTALPEHIQPDAILPSIADLPALLQP</sequence>
<dbReference type="EMBL" id="AP019376">
    <property type="protein sequence ID" value="BBH91200.1"/>
    <property type="molecule type" value="Genomic_DNA"/>
</dbReference>
<dbReference type="NCBIfam" id="TIGR01549">
    <property type="entry name" value="HAD-SF-IA-v1"/>
    <property type="match status" value="1"/>
</dbReference>
<keyword evidence="3" id="KW-0479">Metal-binding</keyword>
<proteinExistence type="inferred from homology"/>
<dbReference type="InterPro" id="IPR023214">
    <property type="entry name" value="HAD_sf"/>
</dbReference>
<gene>
    <name evidence="6" type="ORF">KTC_59510</name>
</gene>
<evidence type="ECO:0000256" key="2">
    <source>
        <dbReference type="ARBA" id="ARBA00007958"/>
    </source>
</evidence>
<comment type="cofactor">
    <cofactor evidence="1">
        <name>Mg(2+)</name>
        <dbReference type="ChEBI" id="CHEBI:18420"/>
    </cofactor>
</comment>
<dbReference type="AlphaFoldDB" id="A0A455SU13"/>
<evidence type="ECO:0000256" key="5">
    <source>
        <dbReference type="ARBA" id="ARBA00039666"/>
    </source>
</evidence>